<evidence type="ECO:0000313" key="2">
    <source>
        <dbReference type="EMBL" id="CEK79669.1"/>
    </source>
</evidence>
<proteinExistence type="predicted"/>
<name>A0A0B7AF78_9EUPU</name>
<dbReference type="EMBL" id="HACG01032804">
    <property type="protein sequence ID" value="CEK79669.1"/>
    <property type="molecule type" value="Transcribed_RNA"/>
</dbReference>
<protein>
    <submittedName>
        <fullName evidence="2">Uncharacterized protein</fullName>
    </submittedName>
</protein>
<accession>A0A0B7AF78</accession>
<reference evidence="2" key="1">
    <citation type="submission" date="2014-12" db="EMBL/GenBank/DDBJ databases">
        <title>Insight into the proteome of Arion vulgaris.</title>
        <authorList>
            <person name="Aradska J."/>
            <person name="Bulat T."/>
            <person name="Smidak R."/>
            <person name="Sarate P."/>
            <person name="Gangsoo J."/>
            <person name="Sialana F."/>
            <person name="Bilban M."/>
            <person name="Lubec G."/>
        </authorList>
    </citation>
    <scope>NUCLEOTIDE SEQUENCE</scope>
    <source>
        <tissue evidence="2">Skin</tissue>
    </source>
</reference>
<organism evidence="2">
    <name type="scientific">Arion vulgaris</name>
    <dbReference type="NCBI Taxonomy" id="1028688"/>
    <lineage>
        <taxon>Eukaryota</taxon>
        <taxon>Metazoa</taxon>
        <taxon>Spiralia</taxon>
        <taxon>Lophotrochozoa</taxon>
        <taxon>Mollusca</taxon>
        <taxon>Gastropoda</taxon>
        <taxon>Heterobranchia</taxon>
        <taxon>Euthyneura</taxon>
        <taxon>Panpulmonata</taxon>
        <taxon>Eupulmonata</taxon>
        <taxon>Stylommatophora</taxon>
        <taxon>Helicina</taxon>
        <taxon>Arionoidea</taxon>
        <taxon>Arionidae</taxon>
        <taxon>Arion</taxon>
    </lineage>
</organism>
<evidence type="ECO:0000313" key="1">
    <source>
        <dbReference type="EMBL" id="CEK79668.1"/>
    </source>
</evidence>
<dbReference type="EMBL" id="HACG01032803">
    <property type="protein sequence ID" value="CEK79668.1"/>
    <property type="molecule type" value="Transcribed_RNA"/>
</dbReference>
<dbReference type="AlphaFoldDB" id="A0A0B7AF78"/>
<gene>
    <name evidence="2" type="primary">ORF116778</name>
    <name evidence="1" type="synonym">ORF116777</name>
</gene>
<sequence>MHNTLNWETLPEWNLIKMKKTKFVLKKKLVFDKATADLMVSAYQTDSRVHILMEITK</sequence>